<sequence length="451" mass="52266">MQDNYGQHGWKEFHRNRKDILSEFDKILEQTENRPVQVAHGIGVEAYLRKWLSEFLPKKFGVTSGYIIPNLYNDSGTIYHYDIIIYNRLDSPVLWTEGNEDQNEQGKFRAIPAKHIVAVYEVKSRLTKSNISESLKKLNQTESFANQFNPVYTCGIIFIDLKNDDLNKKSIIKELIKGKDIYGFRGGMVLRFEGDKTCTGKIDLFSRKEKKEPSNVKLIPLAKPMDELNIYSTEEGNITVAEQGGGMKLVKTGDNEWSVSKSYSVMYEENDFSIHLSWSRTHFADFCINLLSYLEGLAYNDENRPSFGQIFDFIEKKKAPLQSEKMEKGKPYLNLKIYDGKEHDKKLIVSEESSTLKITIPISAENPGEFDVIMSDDSFKNKLNLPKGKYAIKEFTYELKLKDDEKPTIQKLEKEKIRIPYRLVYYVDNTEKEFYAIEKDIIFKDGQIKLE</sequence>
<dbReference type="RefSeq" id="WP_101917065.1">
    <property type="nucleotide sequence ID" value="NZ_OENF01000015.1"/>
</dbReference>
<organism evidence="2 3">
    <name type="scientific">Tenacibaculum piscium</name>
    <dbReference type="NCBI Taxonomy" id="1458515"/>
    <lineage>
        <taxon>Bacteria</taxon>
        <taxon>Pseudomonadati</taxon>
        <taxon>Bacteroidota</taxon>
        <taxon>Flavobacteriia</taxon>
        <taxon>Flavobacteriales</taxon>
        <taxon>Flavobacteriaceae</taxon>
        <taxon>Tenacibaculum</taxon>
    </lineage>
</organism>
<evidence type="ECO:0000259" key="1">
    <source>
        <dbReference type="Pfam" id="PF20247"/>
    </source>
</evidence>
<dbReference type="AlphaFoldDB" id="A0A2H1YGS0"/>
<dbReference type="Pfam" id="PF20247">
    <property type="entry name" value="DUF6602"/>
    <property type="match status" value="1"/>
</dbReference>
<gene>
    <name evidence="2" type="ORF">TNO020_220001</name>
</gene>
<name>A0A2H1YGS0_9FLAO</name>
<dbReference type="Proteomes" id="UP000234211">
    <property type="component" value="Unassembled WGS sequence"/>
</dbReference>
<dbReference type="OrthoDB" id="1274652at2"/>
<proteinExistence type="predicted"/>
<accession>A0A2H1YGS0</accession>
<dbReference type="EMBL" id="OENF01000015">
    <property type="protein sequence ID" value="SOS74571.1"/>
    <property type="molecule type" value="Genomic_DNA"/>
</dbReference>
<dbReference type="InterPro" id="IPR046537">
    <property type="entry name" value="DUF6602"/>
</dbReference>
<reference evidence="3" key="1">
    <citation type="submission" date="2017-11" db="EMBL/GenBank/DDBJ databases">
        <authorList>
            <person name="Duchaud E."/>
        </authorList>
    </citation>
    <scope>NUCLEOTIDE SEQUENCE [LARGE SCALE GENOMIC DNA]</scope>
    <source>
        <strain evidence="3">Tenacibaculum sp. TNO020</strain>
    </source>
</reference>
<feature type="domain" description="DUF6602" evidence="1">
    <location>
        <begin position="39"/>
        <end position="141"/>
    </location>
</feature>
<evidence type="ECO:0000313" key="2">
    <source>
        <dbReference type="EMBL" id="SOS74571.1"/>
    </source>
</evidence>
<keyword evidence="3" id="KW-1185">Reference proteome</keyword>
<dbReference type="CDD" id="cd21173">
    <property type="entry name" value="NucC-like"/>
    <property type="match status" value="1"/>
</dbReference>
<evidence type="ECO:0000313" key="3">
    <source>
        <dbReference type="Proteomes" id="UP000234211"/>
    </source>
</evidence>
<protein>
    <recommendedName>
        <fullName evidence="1">DUF6602 domain-containing protein</fullName>
    </recommendedName>
</protein>